<reference evidence="1 2" key="1">
    <citation type="submission" date="2016-10" db="EMBL/GenBank/DDBJ databases">
        <authorList>
            <person name="de Groot N.N."/>
        </authorList>
    </citation>
    <scope>NUCLEOTIDE SEQUENCE [LARGE SCALE GENOMIC DNA]</scope>
    <source>
        <strain evidence="2">E92,LMG 26720,CCM 7988</strain>
    </source>
</reference>
<protein>
    <submittedName>
        <fullName evidence="1">Uncharacterized protein</fullName>
    </submittedName>
</protein>
<keyword evidence="2" id="KW-1185">Reference proteome</keyword>
<organism evidence="1 2">
    <name type="scientific">Pseudarcicella hirudinis</name>
    <dbReference type="NCBI Taxonomy" id="1079859"/>
    <lineage>
        <taxon>Bacteria</taxon>
        <taxon>Pseudomonadati</taxon>
        <taxon>Bacteroidota</taxon>
        <taxon>Cytophagia</taxon>
        <taxon>Cytophagales</taxon>
        <taxon>Flectobacillaceae</taxon>
        <taxon>Pseudarcicella</taxon>
    </lineage>
</organism>
<dbReference type="EMBL" id="FOXH01000004">
    <property type="protein sequence ID" value="SFP57766.1"/>
    <property type="molecule type" value="Genomic_DNA"/>
</dbReference>
<evidence type="ECO:0000313" key="2">
    <source>
        <dbReference type="Proteomes" id="UP000199306"/>
    </source>
</evidence>
<evidence type="ECO:0000313" key="1">
    <source>
        <dbReference type="EMBL" id="SFP57766.1"/>
    </source>
</evidence>
<gene>
    <name evidence="1" type="ORF">SAMN04515674_10471</name>
</gene>
<dbReference type="Proteomes" id="UP000199306">
    <property type="component" value="Unassembled WGS sequence"/>
</dbReference>
<accession>A0A1I5RIJ9</accession>
<sequence>MRLFRTPPVQSSDIIQENVKDKRPVLSLFPGNYCSKISAILFLEYPGAVVIPLPPIPVAI</sequence>
<dbReference type="AlphaFoldDB" id="A0A1I5RIJ9"/>
<name>A0A1I5RIJ9_9BACT</name>
<proteinExistence type="predicted"/>